<dbReference type="InterPro" id="IPR001680">
    <property type="entry name" value="WD40_rpt"/>
</dbReference>
<dbReference type="PROSITE" id="PS50082">
    <property type="entry name" value="WD_REPEATS_2"/>
    <property type="match status" value="4"/>
</dbReference>
<dbReference type="InterPro" id="IPR036322">
    <property type="entry name" value="WD40_repeat_dom_sf"/>
</dbReference>
<dbReference type="GeneID" id="111248211"/>
<name>A0A7M7K125_VARDE</name>
<evidence type="ECO:0008006" key="7">
    <source>
        <dbReference type="Google" id="ProtNLM"/>
    </source>
</evidence>
<dbReference type="Pfam" id="PF00400">
    <property type="entry name" value="WD40"/>
    <property type="match status" value="4"/>
</dbReference>
<evidence type="ECO:0000256" key="1">
    <source>
        <dbReference type="ARBA" id="ARBA00022574"/>
    </source>
</evidence>
<feature type="repeat" description="WD" evidence="3">
    <location>
        <begin position="319"/>
        <end position="361"/>
    </location>
</feature>
<dbReference type="InterPro" id="IPR051179">
    <property type="entry name" value="WD_repeat_multifunction"/>
</dbReference>
<evidence type="ECO:0000313" key="6">
    <source>
        <dbReference type="Proteomes" id="UP000594260"/>
    </source>
</evidence>
<evidence type="ECO:0000313" key="5">
    <source>
        <dbReference type="EnsemblMetazoa" id="XP_022655868"/>
    </source>
</evidence>
<dbReference type="CDD" id="cd00200">
    <property type="entry name" value="WD40"/>
    <property type="match status" value="1"/>
</dbReference>
<feature type="repeat" description="WD" evidence="3">
    <location>
        <begin position="155"/>
        <end position="196"/>
    </location>
</feature>
<dbReference type="PANTHER" id="PTHR19857:SF8">
    <property type="entry name" value="ANGIO-ASSOCIATED MIGRATORY CELL PROTEIN"/>
    <property type="match status" value="1"/>
</dbReference>
<feature type="repeat" description="WD" evidence="3">
    <location>
        <begin position="236"/>
        <end position="277"/>
    </location>
</feature>
<evidence type="ECO:0000256" key="4">
    <source>
        <dbReference type="SAM" id="MobiDB-lite"/>
    </source>
</evidence>
<dbReference type="SUPFAM" id="SSF50978">
    <property type="entry name" value="WD40 repeat-like"/>
    <property type="match status" value="1"/>
</dbReference>
<feature type="repeat" description="WD" evidence="3">
    <location>
        <begin position="113"/>
        <end position="154"/>
    </location>
</feature>
<dbReference type="SMART" id="SM00320">
    <property type="entry name" value="WD40"/>
    <property type="match status" value="8"/>
</dbReference>
<keyword evidence="2" id="KW-0677">Repeat</keyword>
<evidence type="ECO:0000256" key="2">
    <source>
        <dbReference type="ARBA" id="ARBA00022737"/>
    </source>
</evidence>
<organism evidence="5 6">
    <name type="scientific">Varroa destructor</name>
    <name type="common">Honeybee mite</name>
    <dbReference type="NCBI Taxonomy" id="109461"/>
    <lineage>
        <taxon>Eukaryota</taxon>
        <taxon>Metazoa</taxon>
        <taxon>Ecdysozoa</taxon>
        <taxon>Arthropoda</taxon>
        <taxon>Chelicerata</taxon>
        <taxon>Arachnida</taxon>
        <taxon>Acari</taxon>
        <taxon>Parasitiformes</taxon>
        <taxon>Mesostigmata</taxon>
        <taxon>Gamasina</taxon>
        <taxon>Dermanyssoidea</taxon>
        <taxon>Varroidae</taxon>
        <taxon>Varroa</taxon>
    </lineage>
</organism>
<accession>A0A7M7K125</accession>
<dbReference type="PROSITE" id="PS50294">
    <property type="entry name" value="WD_REPEATS_REGION"/>
    <property type="match status" value="2"/>
</dbReference>
<keyword evidence="6" id="KW-1185">Reference proteome</keyword>
<dbReference type="PANTHER" id="PTHR19857">
    <property type="entry name" value="MITOCHONDRIAL DIVISION PROTEIN 1-RELATED"/>
    <property type="match status" value="1"/>
</dbReference>
<keyword evidence="1 3" id="KW-0853">WD repeat</keyword>
<dbReference type="PROSITE" id="PS00678">
    <property type="entry name" value="WD_REPEATS_1"/>
    <property type="match status" value="2"/>
</dbReference>
<dbReference type="AlphaFoldDB" id="A0A7M7K125"/>
<evidence type="ECO:0000256" key="3">
    <source>
        <dbReference type="PROSITE-ProRule" id="PRU00221"/>
    </source>
</evidence>
<protein>
    <recommendedName>
        <fullName evidence="7">Angio-associated migratory cell protein</fullName>
    </recommendedName>
</protein>
<dbReference type="KEGG" id="vde:111248211"/>
<dbReference type="InterPro" id="IPR015943">
    <property type="entry name" value="WD40/YVTN_repeat-like_dom_sf"/>
</dbReference>
<dbReference type="Proteomes" id="UP000594260">
    <property type="component" value="Unplaced"/>
</dbReference>
<dbReference type="EnsemblMetazoa" id="XM_022800133">
    <property type="protein sequence ID" value="XP_022655868"/>
    <property type="gene ID" value="LOC111248211"/>
</dbReference>
<dbReference type="InterPro" id="IPR019775">
    <property type="entry name" value="WD40_repeat_CS"/>
</dbReference>
<dbReference type="Gene3D" id="2.130.10.10">
    <property type="entry name" value="YVTN repeat-like/Quinoprotein amine dehydrogenase"/>
    <property type="match status" value="1"/>
</dbReference>
<dbReference type="OMA" id="GPDEVMW"/>
<dbReference type="FunCoup" id="A0A7M7K125">
    <property type="interactions" value="1916"/>
</dbReference>
<dbReference type="InParanoid" id="A0A7M7K125"/>
<reference evidence="5" key="1">
    <citation type="submission" date="2021-01" db="UniProtKB">
        <authorList>
            <consortium name="EnsemblMetazoa"/>
        </authorList>
    </citation>
    <scope>IDENTIFICATION</scope>
</reference>
<sequence>MLFLGLVNRKMCQRLANTLSKIPIQQSSSGHHYFPMRKMSASRGPNAEETENFLILNSDDEDVEVIADLEGEQEDDLDEDEDAEGGEEDDDEDMDDFPVTVFTPSRNDALLFFRGHTDLVFNVELSPSGRFAVSGGKDDRGWLWKAEDGSPILELTGFKDSVPYVGFSHDEKFVMAADMAGNINVWEVSTKEIVFSTEVGDITWTEWHTSSAILFAGTQDGSISMWLIPSGNMKLLNSFGETTTSVKLLPDGRHLLAGYGDGSVRLWDLKTCQIITTIWKLHQGEVLSIDVNSSGIVASGGADGLKFASLATGKSVHSLQEFEDCVECVAFSKGTQIYLAAGSLDGILLIWDVSAGRQRHRIQFGSRSGICRLLWAGPNHVVAASLDGKIREVDARSGEVIKEWEGHTSSILGLSVRGEKLATAAEDRTVGIFQGVVI</sequence>
<dbReference type="RefSeq" id="XP_022655868.1">
    <property type="nucleotide sequence ID" value="XM_022800133.1"/>
</dbReference>
<proteinExistence type="predicted"/>
<dbReference type="OrthoDB" id="10261640at2759"/>
<feature type="region of interest" description="Disordered" evidence="4">
    <location>
        <begin position="70"/>
        <end position="96"/>
    </location>
</feature>